<evidence type="ECO:0000313" key="2">
    <source>
        <dbReference type="Proteomes" id="UP000221438"/>
    </source>
</evidence>
<name>A0A2C0F033_BACCE</name>
<reference evidence="1 2" key="1">
    <citation type="submission" date="2017-09" db="EMBL/GenBank/DDBJ databases">
        <title>Large-scale bioinformatics analysis of Bacillus genomes uncovers conserved roles of natural products in bacterial physiology.</title>
        <authorList>
            <consortium name="Agbiome Team Llc"/>
            <person name="Bleich R.M."/>
            <person name="Grubbs K.J."/>
            <person name="Santa Maria K.C."/>
            <person name="Allen S.E."/>
            <person name="Farag S."/>
            <person name="Shank E.A."/>
            <person name="Bowers A."/>
        </authorList>
    </citation>
    <scope>NUCLEOTIDE SEQUENCE [LARGE SCALE GENOMIC DNA]</scope>
    <source>
        <strain evidence="1 2">AFS046104</strain>
    </source>
</reference>
<accession>A0A2C0F033</accession>
<proteinExistence type="predicted"/>
<dbReference type="EMBL" id="NUJQ01000003">
    <property type="protein sequence ID" value="PGQ11796.1"/>
    <property type="molecule type" value="Genomic_DNA"/>
</dbReference>
<dbReference type="AlphaFoldDB" id="A0A2C0F033"/>
<dbReference type="Proteomes" id="UP000221438">
    <property type="component" value="Unassembled WGS sequence"/>
</dbReference>
<protein>
    <submittedName>
        <fullName evidence="1">Uncharacterized protein</fullName>
    </submittedName>
</protein>
<evidence type="ECO:0000313" key="1">
    <source>
        <dbReference type="EMBL" id="PGQ11796.1"/>
    </source>
</evidence>
<gene>
    <name evidence="1" type="ORF">COA08_03415</name>
</gene>
<organism evidence="1 2">
    <name type="scientific">Bacillus cereus</name>
    <dbReference type="NCBI Taxonomy" id="1396"/>
    <lineage>
        <taxon>Bacteria</taxon>
        <taxon>Bacillati</taxon>
        <taxon>Bacillota</taxon>
        <taxon>Bacilli</taxon>
        <taxon>Bacillales</taxon>
        <taxon>Bacillaceae</taxon>
        <taxon>Bacillus</taxon>
        <taxon>Bacillus cereus group</taxon>
    </lineage>
</organism>
<comment type="caution">
    <text evidence="1">The sequence shown here is derived from an EMBL/GenBank/DDBJ whole genome shotgun (WGS) entry which is preliminary data.</text>
</comment>
<sequence length="109" mass="13069">MFLGYIEIPAADRRYLDLSDVEKRKLENKKARKRRQRHRKVDDYSKKLGIREADLMIQLSADCTEINSKTTDDRKLYNKPQKNEKSFIEIKLNYGRDPNNWDYETNCPL</sequence>
<dbReference type="RefSeq" id="WP_097829671.1">
    <property type="nucleotide sequence ID" value="NZ_NUGR01000017.1"/>
</dbReference>